<protein>
    <submittedName>
        <fullName evidence="2">Uncharacterized protein</fullName>
    </submittedName>
</protein>
<proteinExistence type="predicted"/>
<evidence type="ECO:0000313" key="3">
    <source>
        <dbReference type="Proteomes" id="UP000649617"/>
    </source>
</evidence>
<comment type="caution">
    <text evidence="2">The sequence shown here is derived from an EMBL/GenBank/DDBJ whole genome shotgun (WGS) entry which is preliminary data.</text>
</comment>
<gene>
    <name evidence="2" type="ORF">SPIL2461_LOCUS15311</name>
</gene>
<keyword evidence="3" id="KW-1185">Reference proteome</keyword>
<evidence type="ECO:0000313" key="2">
    <source>
        <dbReference type="EMBL" id="CAE7568953.1"/>
    </source>
</evidence>
<feature type="region of interest" description="Disordered" evidence="1">
    <location>
        <begin position="91"/>
        <end position="130"/>
    </location>
</feature>
<organism evidence="2 3">
    <name type="scientific">Symbiodinium pilosum</name>
    <name type="common">Dinoflagellate</name>
    <dbReference type="NCBI Taxonomy" id="2952"/>
    <lineage>
        <taxon>Eukaryota</taxon>
        <taxon>Sar</taxon>
        <taxon>Alveolata</taxon>
        <taxon>Dinophyceae</taxon>
        <taxon>Suessiales</taxon>
        <taxon>Symbiodiniaceae</taxon>
        <taxon>Symbiodinium</taxon>
    </lineage>
</organism>
<sequence length="130" mass="13000">EAASSLRLALATALAGRRSDPVPEKEPDYSPAGKEELADADVPMPDAAEAEAPGEPQAKAVAVAKAKAAAAKAKAGAVKQELIGDFIARTVKAKSGPAQPPPRSSEDETLTGAFNVSGPGSEAGPINTGE</sequence>
<feature type="non-terminal residue" evidence="2">
    <location>
        <position position="1"/>
    </location>
</feature>
<dbReference type="Proteomes" id="UP000649617">
    <property type="component" value="Unassembled WGS sequence"/>
</dbReference>
<feature type="compositionally biased region" description="Low complexity" evidence="1">
    <location>
        <begin position="40"/>
        <end position="56"/>
    </location>
</feature>
<feature type="non-terminal residue" evidence="2">
    <location>
        <position position="130"/>
    </location>
</feature>
<feature type="region of interest" description="Disordered" evidence="1">
    <location>
        <begin position="14"/>
        <end position="56"/>
    </location>
</feature>
<dbReference type="EMBL" id="CAJNIZ010037002">
    <property type="protein sequence ID" value="CAE7568953.1"/>
    <property type="molecule type" value="Genomic_DNA"/>
</dbReference>
<reference evidence="2" key="1">
    <citation type="submission" date="2021-02" db="EMBL/GenBank/DDBJ databases">
        <authorList>
            <person name="Dougan E. K."/>
            <person name="Rhodes N."/>
            <person name="Thang M."/>
            <person name="Chan C."/>
        </authorList>
    </citation>
    <scope>NUCLEOTIDE SEQUENCE</scope>
</reference>
<name>A0A812UAZ3_SYMPI</name>
<accession>A0A812UAZ3</accession>
<dbReference type="AlphaFoldDB" id="A0A812UAZ3"/>
<evidence type="ECO:0000256" key="1">
    <source>
        <dbReference type="SAM" id="MobiDB-lite"/>
    </source>
</evidence>
<feature type="compositionally biased region" description="Basic and acidic residues" evidence="1">
    <location>
        <begin position="17"/>
        <end position="37"/>
    </location>
</feature>